<dbReference type="Pfam" id="PF25670">
    <property type="entry name" value="Phage_tail_C_2"/>
    <property type="match status" value="1"/>
</dbReference>
<name>A0A485A1K8_9GAMM</name>
<dbReference type="RefSeq" id="WP_134531422.1">
    <property type="nucleotide sequence ID" value="NZ_CAADJA010000002.1"/>
</dbReference>
<evidence type="ECO:0000313" key="3">
    <source>
        <dbReference type="Proteomes" id="UP000373449"/>
    </source>
</evidence>
<dbReference type="AlphaFoldDB" id="A0A485A1K8"/>
<sequence length="210" mass="23225">MAMTPSFAKEGDKHYALTLGDSVANIYQTQLALPRAEMNQNASIGFRCNGRNGWQPWVEILTSINTTVDANGFIKKASPIVQLKGDGSCHLNDGSQGVTTERLSEGVYRLSGLVMGFYSDGAWDISVPKDDNDLSPIWVDSVVEATGDIIVKTYHRTYPDAPVFARNNLDGYKDGDPIDIPVGRWVDLRVQVYRDDIEELPVDEIIDVTE</sequence>
<dbReference type="Proteomes" id="UP000373449">
    <property type="component" value="Unassembled WGS sequence"/>
</dbReference>
<dbReference type="EMBL" id="CAADJA010000002">
    <property type="protein sequence ID" value="VFS51399.1"/>
    <property type="molecule type" value="Genomic_DNA"/>
</dbReference>
<reference evidence="2 3" key="1">
    <citation type="submission" date="2019-03" db="EMBL/GenBank/DDBJ databases">
        <authorList>
            <consortium name="Pathogen Informatics"/>
        </authorList>
    </citation>
    <scope>NUCLEOTIDE SEQUENCE [LARGE SCALE GENOMIC DNA]</scope>
    <source>
        <strain evidence="2 3">NCTC12282</strain>
    </source>
</reference>
<evidence type="ECO:0000259" key="1">
    <source>
        <dbReference type="Pfam" id="PF25670"/>
    </source>
</evidence>
<gene>
    <name evidence="2" type="ORF">NCTC12282_05042</name>
</gene>
<accession>A0A485A1K8</accession>
<organism evidence="2 3">
    <name type="scientific">Budvicia aquatica</name>
    <dbReference type="NCBI Taxonomy" id="82979"/>
    <lineage>
        <taxon>Bacteria</taxon>
        <taxon>Pseudomonadati</taxon>
        <taxon>Pseudomonadota</taxon>
        <taxon>Gammaproteobacteria</taxon>
        <taxon>Enterobacterales</taxon>
        <taxon>Budviciaceae</taxon>
        <taxon>Budvicia</taxon>
    </lineage>
</organism>
<evidence type="ECO:0000313" key="2">
    <source>
        <dbReference type="EMBL" id="VFS51399.1"/>
    </source>
</evidence>
<feature type="domain" description="Phage tail protein C-terminal" evidence="1">
    <location>
        <begin position="65"/>
        <end position="193"/>
    </location>
</feature>
<protein>
    <recommendedName>
        <fullName evidence="1">Phage tail protein C-terminal domain-containing protein</fullName>
    </recommendedName>
</protein>
<dbReference type="InterPro" id="IPR058008">
    <property type="entry name" value="Gp26_C"/>
</dbReference>
<proteinExistence type="predicted"/>